<dbReference type="InterPro" id="IPR050179">
    <property type="entry name" value="Trans_hexapeptide_repeat"/>
</dbReference>
<evidence type="ECO:0000259" key="3">
    <source>
        <dbReference type="Pfam" id="PF17836"/>
    </source>
</evidence>
<dbReference type="Gene3D" id="3.40.50.20">
    <property type="match status" value="1"/>
</dbReference>
<evidence type="ECO:0000256" key="2">
    <source>
        <dbReference type="PIRSR" id="PIRSR620019-2"/>
    </source>
</evidence>
<feature type="domain" description="Mannose-1-phosphate guanyltransferase C-terminal" evidence="4">
    <location>
        <begin position="103"/>
        <end position="192"/>
    </location>
</feature>
<dbReference type="InterPro" id="IPR056729">
    <property type="entry name" value="GMPPB_C"/>
</dbReference>
<dbReference type="Pfam" id="PF17836">
    <property type="entry name" value="PglD_N"/>
    <property type="match status" value="1"/>
</dbReference>
<name>A0A9X2KWG8_9FLAO</name>
<evidence type="ECO:0000256" key="1">
    <source>
        <dbReference type="ARBA" id="ARBA00007274"/>
    </source>
</evidence>
<dbReference type="Pfam" id="PF25087">
    <property type="entry name" value="GMPPB_C"/>
    <property type="match status" value="1"/>
</dbReference>
<comment type="similarity">
    <text evidence="1">Belongs to the transferase hexapeptide repeat family.</text>
</comment>
<dbReference type="InterPro" id="IPR011004">
    <property type="entry name" value="Trimer_LpxA-like_sf"/>
</dbReference>
<evidence type="ECO:0000313" key="6">
    <source>
        <dbReference type="Proteomes" id="UP001155280"/>
    </source>
</evidence>
<dbReference type="PANTHER" id="PTHR43300:SF4">
    <property type="entry name" value="ACYL-[ACYL-CARRIER-PROTEIN]--UDP-N-ACETYLGLUCOSAMINE O-ACYLTRANSFERASE"/>
    <property type="match status" value="1"/>
</dbReference>
<dbReference type="CDD" id="cd03360">
    <property type="entry name" value="LbH_AT_putative"/>
    <property type="match status" value="1"/>
</dbReference>
<accession>A0A9X2KWG8</accession>
<dbReference type="SUPFAM" id="SSF51161">
    <property type="entry name" value="Trimeric LpxA-like enzymes"/>
    <property type="match status" value="1"/>
</dbReference>
<keyword evidence="6" id="KW-1185">Reference proteome</keyword>
<dbReference type="AlphaFoldDB" id="A0A9X2KWG8"/>
<protein>
    <submittedName>
        <fullName evidence="5">Acetyltransferase</fullName>
    </submittedName>
</protein>
<feature type="binding site" evidence="2">
    <location>
        <position position="71"/>
    </location>
    <ligand>
        <name>substrate</name>
    </ligand>
</feature>
<feature type="domain" description="PglD N-terminal" evidence="3">
    <location>
        <begin position="4"/>
        <end position="82"/>
    </location>
</feature>
<proteinExistence type="inferred from homology"/>
<reference evidence="5" key="1">
    <citation type="submission" date="2022-07" db="EMBL/GenBank/DDBJ databases">
        <title>Gramela sediminis sp. nov., isolated from deep-sea sediment of the Indian Ocean.</title>
        <authorList>
            <person name="Shi H."/>
        </authorList>
    </citation>
    <scope>NUCLEOTIDE SEQUENCE</scope>
    <source>
        <strain evidence="5">GC03-9</strain>
    </source>
</reference>
<dbReference type="Gene3D" id="2.160.10.10">
    <property type="entry name" value="Hexapeptide repeat proteins"/>
    <property type="match status" value="1"/>
</dbReference>
<sequence>MRKNIIVYGIGKYAEYVSYAFQEDSGYEVVAYTIEDHLYDPHLQLKKPLVQFSKIHQNFPPEENSLFIAVGNNQIRNRIFKMAVELGYTLPSYISSQCRKWNNLIVGRNTFIDEGCVLQPFVQIGDNCVLFTSNIGHHTKICNHSLMSGAKTGGNVTIGEYSYIGLNASIKQNTKIGENSIIGMNCAIEKDTPKNSVFSNKGTVKRDIDSQVLGNRFLG</sequence>
<evidence type="ECO:0000259" key="4">
    <source>
        <dbReference type="Pfam" id="PF25087"/>
    </source>
</evidence>
<gene>
    <name evidence="5" type="ORF">MKO06_08310</name>
</gene>
<dbReference type="RefSeq" id="WP_241551717.1">
    <property type="nucleotide sequence ID" value="NZ_JANCNS010000002.1"/>
</dbReference>
<evidence type="ECO:0000313" key="5">
    <source>
        <dbReference type="EMBL" id="MCP9199905.1"/>
    </source>
</evidence>
<dbReference type="Proteomes" id="UP001155280">
    <property type="component" value="Unassembled WGS sequence"/>
</dbReference>
<dbReference type="PANTHER" id="PTHR43300">
    <property type="entry name" value="ACETYLTRANSFERASE"/>
    <property type="match status" value="1"/>
</dbReference>
<dbReference type="EMBL" id="JANCNS010000002">
    <property type="protein sequence ID" value="MCP9199905.1"/>
    <property type="molecule type" value="Genomic_DNA"/>
</dbReference>
<comment type="caution">
    <text evidence="5">The sequence shown here is derived from an EMBL/GenBank/DDBJ whole genome shotgun (WGS) entry which is preliminary data.</text>
</comment>
<organism evidence="5 6">
    <name type="scientific">Christiangramia oceanisediminis</name>
    <dbReference type="NCBI Taxonomy" id="2920386"/>
    <lineage>
        <taxon>Bacteria</taxon>
        <taxon>Pseudomonadati</taxon>
        <taxon>Bacteroidota</taxon>
        <taxon>Flavobacteriia</taxon>
        <taxon>Flavobacteriales</taxon>
        <taxon>Flavobacteriaceae</taxon>
        <taxon>Christiangramia</taxon>
    </lineage>
</organism>
<dbReference type="InterPro" id="IPR020019">
    <property type="entry name" value="AcTrfase_PglD-like"/>
</dbReference>
<dbReference type="InterPro" id="IPR041561">
    <property type="entry name" value="PglD_N"/>
</dbReference>